<reference evidence="3 4" key="1">
    <citation type="journal article" date="2019" name="Int. J. Syst. Evol. Microbiol.">
        <title>The Global Catalogue of Microorganisms (GCM) 10K type strain sequencing project: providing services to taxonomists for standard genome sequencing and annotation.</title>
        <authorList>
            <consortium name="The Broad Institute Genomics Platform"/>
            <consortium name="The Broad Institute Genome Sequencing Center for Infectious Disease"/>
            <person name="Wu L."/>
            <person name="Ma J."/>
        </authorList>
    </citation>
    <scope>NUCLEOTIDE SEQUENCE [LARGE SCALE GENOMIC DNA]</scope>
    <source>
        <strain evidence="3 4">CGMCC 1.3240</strain>
    </source>
</reference>
<dbReference type="EMBL" id="JBHSXQ010000003">
    <property type="protein sequence ID" value="MFC6905887.1"/>
    <property type="molecule type" value="Genomic_DNA"/>
</dbReference>
<comment type="caution">
    <text evidence="3">The sequence shown here is derived from an EMBL/GenBank/DDBJ whole genome shotgun (WGS) entry which is preliminary data.</text>
</comment>
<proteinExistence type="predicted"/>
<dbReference type="PANTHER" id="PTHR11596">
    <property type="entry name" value="ALKALINE PHOSPHATASE"/>
    <property type="match status" value="1"/>
</dbReference>
<dbReference type="Gene3D" id="1.10.60.40">
    <property type="match status" value="1"/>
</dbReference>
<protein>
    <submittedName>
        <fullName evidence="3">Alkaline phosphatase</fullName>
    </submittedName>
</protein>
<feature type="compositionally biased region" description="Gly residues" evidence="2">
    <location>
        <begin position="1"/>
        <end position="10"/>
    </location>
</feature>
<dbReference type="PRINTS" id="PR00113">
    <property type="entry name" value="ALKPHPHTASE"/>
</dbReference>
<evidence type="ECO:0000313" key="3">
    <source>
        <dbReference type="EMBL" id="MFC6905887.1"/>
    </source>
</evidence>
<dbReference type="InterPro" id="IPR001952">
    <property type="entry name" value="Alkaline_phosphatase"/>
</dbReference>
<dbReference type="InterPro" id="IPR006311">
    <property type="entry name" value="TAT_signal"/>
</dbReference>
<dbReference type="SUPFAM" id="SSF53649">
    <property type="entry name" value="Alkaline phosphatase-like"/>
    <property type="match status" value="1"/>
</dbReference>
<evidence type="ECO:0000313" key="4">
    <source>
        <dbReference type="Proteomes" id="UP001596312"/>
    </source>
</evidence>
<keyword evidence="1" id="KW-0597">Phosphoprotein</keyword>
<sequence>MTSNCCGGGATPDPDDLPPISAERRTFIKGLGAVTGAAAFGGTAMATDTDSDEKDQEGENDDEPRNGITFIHDGMGPTQVTGARYLKAYQADAEAFPMNADPSVTPLHMDRHAAHGTMTVFPEDPNEVIIDSAAGATSPGAVDCAGSATGIGAGVKTYNGAIGGIRDEDGQFAPVETILEAARDAGKATGLVTTTRITHATPAAFAAHVPHRRMEDEIAEQYMDDAGVDVLLGGGKAFFDPDQREDGRDLLSDAEEQGYEIVETADELDGVEQAPVLGLFTDDDSHMDYYLDRQGETTQPGLVEMTNKAIELLSGHDEGFFLMVEAGRVDHCGHKNDPAILAEQLEGDEAVGACLDFARDDATPETLVVTTADHECGGFSLARDGIYNVDYEMIDSLEASVTEGIIPALDEGMEGIEDLQRIMSEVGGIELADLDRNMSEMDLYRAIDLGPLYAEVPALRDLMNRQMLIDFTSHGHTGVDVPLYADGPNAEFFNTARDNTDIANVMADAMRLK</sequence>
<dbReference type="RefSeq" id="WP_340604419.1">
    <property type="nucleotide sequence ID" value="NZ_JBBMXV010000003.1"/>
</dbReference>
<dbReference type="Gene3D" id="3.40.720.10">
    <property type="entry name" value="Alkaline Phosphatase, subunit A"/>
    <property type="match status" value="1"/>
</dbReference>
<feature type="compositionally biased region" description="Acidic residues" evidence="2">
    <location>
        <begin position="49"/>
        <end position="62"/>
    </location>
</feature>
<dbReference type="CDD" id="cd16012">
    <property type="entry name" value="ALP"/>
    <property type="match status" value="1"/>
</dbReference>
<dbReference type="AlphaFoldDB" id="A0ABD5V8M4"/>
<keyword evidence="4" id="KW-1185">Reference proteome</keyword>
<organism evidence="3 4">
    <name type="scientific">Halalkalicoccus tibetensis</name>
    <dbReference type="NCBI Taxonomy" id="175632"/>
    <lineage>
        <taxon>Archaea</taxon>
        <taxon>Methanobacteriati</taxon>
        <taxon>Methanobacteriota</taxon>
        <taxon>Stenosarchaea group</taxon>
        <taxon>Halobacteria</taxon>
        <taxon>Halobacteriales</taxon>
        <taxon>Halococcaceae</taxon>
        <taxon>Halalkalicoccus</taxon>
    </lineage>
</organism>
<dbReference type="SMART" id="SM00098">
    <property type="entry name" value="alkPPc"/>
    <property type="match status" value="1"/>
</dbReference>
<dbReference type="PANTHER" id="PTHR11596:SF5">
    <property type="entry name" value="ALKALINE PHOSPHATASE"/>
    <property type="match status" value="1"/>
</dbReference>
<gene>
    <name evidence="3" type="ORF">ACFQGH_11865</name>
</gene>
<accession>A0ABD5V8M4</accession>
<evidence type="ECO:0000256" key="1">
    <source>
        <dbReference type="ARBA" id="ARBA00022553"/>
    </source>
</evidence>
<dbReference type="InterPro" id="IPR017850">
    <property type="entry name" value="Alkaline_phosphatase_core_sf"/>
</dbReference>
<dbReference type="Proteomes" id="UP001596312">
    <property type="component" value="Unassembled WGS sequence"/>
</dbReference>
<name>A0ABD5V8M4_9EURY</name>
<feature type="region of interest" description="Disordered" evidence="2">
    <location>
        <begin position="1"/>
        <end position="21"/>
    </location>
</feature>
<dbReference type="Pfam" id="PF00245">
    <property type="entry name" value="Alk_phosphatase"/>
    <property type="match status" value="1"/>
</dbReference>
<feature type="region of interest" description="Disordered" evidence="2">
    <location>
        <begin position="42"/>
        <end position="75"/>
    </location>
</feature>
<evidence type="ECO:0000256" key="2">
    <source>
        <dbReference type="SAM" id="MobiDB-lite"/>
    </source>
</evidence>
<dbReference type="PROSITE" id="PS51318">
    <property type="entry name" value="TAT"/>
    <property type="match status" value="1"/>
</dbReference>